<evidence type="ECO:0000256" key="1">
    <source>
        <dbReference type="PIRSR" id="PIRSR640198-2"/>
    </source>
</evidence>
<feature type="site" description="Important for autoinhibition of adenylyltransferase activity" evidence="2">
    <location>
        <position position="170"/>
    </location>
</feature>
<sequence length="460" mass="52567">MASDRQKEIEEILAILDKNPEGLSTSKISELINFSVNYKTLQRLLVSISDDGLILKVGEKKARKYYPANVSKKEFIGHLTDNAHEIFSQESQSILKYLDTPPHGRPKMSYNRDFLDSYVSNKTAYVPDKVRKQLHKAGRRFDRTLAAGTYAREICQRLLIDLSYNSSRLEGNTYSRLDTQKLVEEGITAEGKVQEETVMIMNHKEAILFLVENAQDIELNSLTIRNIHHLLSQDLLANPEACGNIRSIEVNIGQSTYQPLNNPHLLKELFELVLLKARKIKDPFEQSFFLLVHHSYLQAFEDVNKRTSRLSCNIPFIKENLCPLSFTDVSRDDYTAALLAMYEKNNVEPMLELYAWAYLRSCEQYGVVKKSLGEIDAFRIQYRQQRKEVMGLVVKNGLHGKKAEDYIENFCKQNGIDETARFTAMTLADLSTLHAGAIIGLGITEAQFETWFASNPPKRN</sequence>
<dbReference type="RefSeq" id="WP_068810299.1">
    <property type="nucleotide sequence ID" value="NZ_BMIY01000012.1"/>
</dbReference>
<protein>
    <recommendedName>
        <fullName evidence="3">Fido domain-containing protein</fullName>
    </recommendedName>
</protein>
<accession>A0A916QNI6</accession>
<dbReference type="InterPro" id="IPR040198">
    <property type="entry name" value="Fido_containing"/>
</dbReference>
<name>A0A916QNI6_9GAMM</name>
<feature type="domain" description="Fido" evidence="3">
    <location>
        <begin position="219"/>
        <end position="356"/>
    </location>
</feature>
<evidence type="ECO:0000313" key="4">
    <source>
        <dbReference type="EMBL" id="GFZ82078.1"/>
    </source>
</evidence>
<dbReference type="EMBL" id="BMIY01000012">
    <property type="protein sequence ID" value="GFZ82078.1"/>
    <property type="molecule type" value="Genomic_DNA"/>
</dbReference>
<dbReference type="GO" id="GO:0005524">
    <property type="term" value="F:ATP binding"/>
    <property type="evidence" value="ECO:0007669"/>
    <property type="project" value="UniProtKB-KW"/>
</dbReference>
<dbReference type="Gene3D" id="1.10.3290.10">
    <property type="entry name" value="Fido-like domain"/>
    <property type="match status" value="1"/>
</dbReference>
<organism evidence="4 5">
    <name type="scientific">Pseudohongiella nitratireducens</name>
    <dbReference type="NCBI Taxonomy" id="1768907"/>
    <lineage>
        <taxon>Bacteria</taxon>
        <taxon>Pseudomonadati</taxon>
        <taxon>Pseudomonadota</taxon>
        <taxon>Gammaproteobacteria</taxon>
        <taxon>Pseudomonadales</taxon>
        <taxon>Pseudohongiellaceae</taxon>
        <taxon>Pseudohongiella</taxon>
    </lineage>
</organism>
<dbReference type="OrthoDB" id="9807853at2"/>
<dbReference type="InterPro" id="IPR036597">
    <property type="entry name" value="Fido-like_dom_sf"/>
</dbReference>
<dbReference type="AlphaFoldDB" id="A0A916QNI6"/>
<reference evidence="4" key="1">
    <citation type="journal article" date="2014" name="Int. J. Syst. Evol. Microbiol.">
        <title>Complete genome sequence of Corynebacterium casei LMG S-19264T (=DSM 44701T), isolated from a smear-ripened cheese.</title>
        <authorList>
            <consortium name="US DOE Joint Genome Institute (JGI-PGF)"/>
            <person name="Walter F."/>
            <person name="Albersmeier A."/>
            <person name="Kalinowski J."/>
            <person name="Ruckert C."/>
        </authorList>
    </citation>
    <scope>NUCLEOTIDE SEQUENCE</scope>
    <source>
        <strain evidence="4">CGMCC 1.15425</strain>
    </source>
</reference>
<keyword evidence="1" id="KW-0067">ATP-binding</keyword>
<dbReference type="PANTHER" id="PTHR13504:SF38">
    <property type="entry name" value="FIDO DOMAIN-CONTAINING PROTEIN"/>
    <property type="match status" value="1"/>
</dbReference>
<feature type="binding site" evidence="1">
    <location>
        <begin position="302"/>
        <end position="309"/>
    </location>
    <ligand>
        <name>ATP</name>
        <dbReference type="ChEBI" id="CHEBI:30616"/>
    </ligand>
</feature>
<evidence type="ECO:0000259" key="3">
    <source>
        <dbReference type="PROSITE" id="PS51459"/>
    </source>
</evidence>
<keyword evidence="1" id="KW-0547">Nucleotide-binding</keyword>
<dbReference type="SUPFAM" id="SSF140931">
    <property type="entry name" value="Fic-like"/>
    <property type="match status" value="1"/>
</dbReference>
<dbReference type="InterPro" id="IPR003812">
    <property type="entry name" value="Fido"/>
</dbReference>
<comment type="caution">
    <text evidence="4">The sequence shown here is derived from an EMBL/GenBank/DDBJ whole genome shotgun (WGS) entry which is preliminary data.</text>
</comment>
<evidence type="ECO:0000313" key="5">
    <source>
        <dbReference type="Proteomes" id="UP000627715"/>
    </source>
</evidence>
<evidence type="ECO:0000256" key="2">
    <source>
        <dbReference type="PIRSR" id="PIRSR640198-3"/>
    </source>
</evidence>
<gene>
    <name evidence="4" type="ORF">GCM10011403_26960</name>
</gene>
<proteinExistence type="predicted"/>
<dbReference type="PROSITE" id="PS51459">
    <property type="entry name" value="FIDO"/>
    <property type="match status" value="1"/>
</dbReference>
<reference evidence="4" key="2">
    <citation type="submission" date="2020-09" db="EMBL/GenBank/DDBJ databases">
        <authorList>
            <person name="Sun Q."/>
            <person name="Zhou Y."/>
        </authorList>
    </citation>
    <scope>NUCLEOTIDE SEQUENCE</scope>
    <source>
        <strain evidence="4">CGMCC 1.15425</strain>
    </source>
</reference>
<dbReference type="Proteomes" id="UP000627715">
    <property type="component" value="Unassembled WGS sequence"/>
</dbReference>
<dbReference type="Pfam" id="PF02661">
    <property type="entry name" value="Fic"/>
    <property type="match status" value="1"/>
</dbReference>
<dbReference type="PANTHER" id="PTHR13504">
    <property type="entry name" value="FIDO DOMAIN-CONTAINING PROTEIN DDB_G0283145"/>
    <property type="match status" value="1"/>
</dbReference>
<keyword evidence="5" id="KW-1185">Reference proteome</keyword>